<gene>
    <name evidence="2" type="ORF">ACHAWO_006508</name>
</gene>
<sequence>MAFAPSPSVHSSTRLCAQPLDPRQSRSMNAMDNNRGAPSWTQADYAPAPTRYSAPASSGGSPVFDPPKRDNLWTNFQDKPRGERKGLSRFL</sequence>
<feature type="region of interest" description="Disordered" evidence="1">
    <location>
        <begin position="1"/>
        <end position="91"/>
    </location>
</feature>
<feature type="compositionally biased region" description="Basic and acidic residues" evidence="1">
    <location>
        <begin position="78"/>
        <end position="91"/>
    </location>
</feature>
<dbReference type="Proteomes" id="UP001530400">
    <property type="component" value="Unassembled WGS sequence"/>
</dbReference>
<protein>
    <submittedName>
        <fullName evidence="2">Uncharacterized protein</fullName>
    </submittedName>
</protein>
<evidence type="ECO:0000313" key="3">
    <source>
        <dbReference type="Proteomes" id="UP001530400"/>
    </source>
</evidence>
<keyword evidence="3" id="KW-1185">Reference proteome</keyword>
<proteinExistence type="predicted"/>
<accession>A0ABD3Q351</accession>
<evidence type="ECO:0000256" key="1">
    <source>
        <dbReference type="SAM" id="MobiDB-lite"/>
    </source>
</evidence>
<dbReference type="EMBL" id="JALLPJ020000365">
    <property type="protein sequence ID" value="KAL3794264.1"/>
    <property type="molecule type" value="Genomic_DNA"/>
</dbReference>
<organism evidence="2 3">
    <name type="scientific">Cyclotella atomus</name>
    <dbReference type="NCBI Taxonomy" id="382360"/>
    <lineage>
        <taxon>Eukaryota</taxon>
        <taxon>Sar</taxon>
        <taxon>Stramenopiles</taxon>
        <taxon>Ochrophyta</taxon>
        <taxon>Bacillariophyta</taxon>
        <taxon>Coscinodiscophyceae</taxon>
        <taxon>Thalassiosirophycidae</taxon>
        <taxon>Stephanodiscales</taxon>
        <taxon>Stephanodiscaceae</taxon>
        <taxon>Cyclotella</taxon>
    </lineage>
</organism>
<comment type="caution">
    <text evidence="2">The sequence shown here is derived from an EMBL/GenBank/DDBJ whole genome shotgun (WGS) entry which is preliminary data.</text>
</comment>
<evidence type="ECO:0000313" key="2">
    <source>
        <dbReference type="EMBL" id="KAL3794264.1"/>
    </source>
</evidence>
<dbReference type="AlphaFoldDB" id="A0ABD3Q351"/>
<name>A0ABD3Q351_9STRA</name>
<reference evidence="2 3" key="1">
    <citation type="submission" date="2024-10" db="EMBL/GenBank/DDBJ databases">
        <title>Updated reference genomes for cyclostephanoid diatoms.</title>
        <authorList>
            <person name="Roberts W.R."/>
            <person name="Alverson A.J."/>
        </authorList>
    </citation>
    <scope>NUCLEOTIDE SEQUENCE [LARGE SCALE GENOMIC DNA]</scope>
    <source>
        <strain evidence="2 3">AJA010-31</strain>
    </source>
</reference>